<feature type="domain" description="Helicase/UvrB N-terminal" evidence="1">
    <location>
        <begin position="153"/>
        <end position="297"/>
    </location>
</feature>
<organism evidence="2 3">
    <name type="scientific">Thermincola ferriacetica</name>
    <dbReference type="NCBI Taxonomy" id="281456"/>
    <lineage>
        <taxon>Bacteria</taxon>
        <taxon>Bacillati</taxon>
        <taxon>Bacillota</taxon>
        <taxon>Clostridia</taxon>
        <taxon>Eubacteriales</taxon>
        <taxon>Thermincolaceae</taxon>
        <taxon>Thermincola</taxon>
    </lineage>
</organism>
<dbReference type="PATRIC" id="fig|281456.6.peg.1167"/>
<dbReference type="InterPro" id="IPR006935">
    <property type="entry name" value="Helicase/UvrB_N"/>
</dbReference>
<comment type="caution">
    <text evidence="2">The sequence shown here is derived from an EMBL/GenBank/DDBJ whole genome shotgun (WGS) entry which is preliminary data.</text>
</comment>
<dbReference type="Proteomes" id="UP000037175">
    <property type="component" value="Unassembled WGS sequence"/>
</dbReference>
<protein>
    <submittedName>
        <fullName evidence="2">Type III restriction enzyme, res subunit</fullName>
    </submittedName>
</protein>
<dbReference type="AlphaFoldDB" id="A0A0L6W4A8"/>
<name>A0A0L6W4A8_9FIRM</name>
<evidence type="ECO:0000313" key="2">
    <source>
        <dbReference type="EMBL" id="KNZ70223.1"/>
    </source>
</evidence>
<dbReference type="GO" id="GO:0016787">
    <property type="term" value="F:hydrolase activity"/>
    <property type="evidence" value="ECO:0007669"/>
    <property type="project" value="InterPro"/>
</dbReference>
<dbReference type="Pfam" id="PF04851">
    <property type="entry name" value="ResIII"/>
    <property type="match status" value="1"/>
</dbReference>
<dbReference type="RefSeq" id="WP_052217190.1">
    <property type="nucleotide sequence ID" value="NZ_LGTE01000005.1"/>
</dbReference>
<dbReference type="Gene3D" id="3.40.50.300">
    <property type="entry name" value="P-loop containing nucleotide triphosphate hydrolases"/>
    <property type="match status" value="1"/>
</dbReference>
<gene>
    <name evidence="2" type="ORF">Tfer_1099</name>
</gene>
<dbReference type="InterPro" id="IPR027417">
    <property type="entry name" value="P-loop_NTPase"/>
</dbReference>
<proteinExistence type="predicted"/>
<dbReference type="GO" id="GO:0003677">
    <property type="term" value="F:DNA binding"/>
    <property type="evidence" value="ECO:0007669"/>
    <property type="project" value="InterPro"/>
</dbReference>
<reference evidence="3" key="1">
    <citation type="submission" date="2015-07" db="EMBL/GenBank/DDBJ databases">
        <title>Complete Genome of Thermincola ferriacetica strain Z-0001T.</title>
        <authorList>
            <person name="Lusk B."/>
            <person name="Badalamenti J.P."/>
            <person name="Parameswaran P."/>
            <person name="Bond D.R."/>
            <person name="Torres C.I."/>
        </authorList>
    </citation>
    <scope>NUCLEOTIDE SEQUENCE [LARGE SCALE GENOMIC DNA]</scope>
    <source>
        <strain evidence="3">Z-0001</strain>
    </source>
</reference>
<dbReference type="REBASE" id="129484">
    <property type="entry name" value="TfeZORF1100P"/>
</dbReference>
<dbReference type="GO" id="GO:0005524">
    <property type="term" value="F:ATP binding"/>
    <property type="evidence" value="ECO:0007669"/>
    <property type="project" value="InterPro"/>
</dbReference>
<keyword evidence="3" id="KW-1185">Reference proteome</keyword>
<sequence length="1052" mass="123036">MPRTTRRTTSPGNQTVPFNRRLVLNRYMLSLFEVSNFDDLVAGMKGPELEWLDSDNVSHYCHYLTNRLFDREKLTADMLRRYDENIVRHTMHINRRRKEPVRWKYFQYLSLLFTEIYLDRYFSDPEGLLEDLNAFVEKFNEQENAGIEKYTAADLKKLAYWNATGSGKTLLMHVNILQYLHYLKQHGREKELNQVILLTPKEDLSVQHLREFELSGIEAELFDKNQGSLFRKQSVSIINIQRIREESGEKTVAVEVFEGNNLVLVDEGHRGSSGEEWKKMRDRLSEQGFAFEYSATFGQAVAGNRALQQEYARCILFDYSYRYFYNDGYGKDFHILNLPDDSNEDVRRLYLTACLLTFYQQLKLYGERESALRPFLLEKPLLVFVGSSVNAVRTERGRKVSDVTDILLFIARFAREEKESVEIIKRLMSGRPGLLDEKGREIFRNAFTYLTSLAMTPEALYSDLLQTVFHATHSGATLHVVNLKGVDSEIALRLGDNPPFGVINVGDTSALCKLCDNYSELNVTEEQFSESLFHRLNNRDSKINVLIGSKKFTEGWSSWRVSTMGLMNIGRSEGSEIIQMFGRGVRLKGYGMSLKRSGALQLDIKKPAHIDVLETLNIFGVRSDYMQQFRDILESEGIKTEKDTEIIKLPVIKDYTRRGLKLKTLDLKDIDINSFKKKGPRPVLEPPAPGMKIGHVMVNWYPRIQRAESRKKATAQAAPEVMNEGKLEARHVAFMNLERIYFELQKFKNERAWYNLSLSREKIKELLYRQDWYILYIPEEELQFGSRFSRVRNWEEIAVALLKKYCERYYMYRKKEWEAPFMEYRDLNEADRNFIHEYRVTYDVAETTLKEKLEYLKQLLESRKMEHFYFAGLELFEFEQHLYKPLAYQEGSVATVSPAPLNKGEYQFVTDLRAFCETNREFFKDKELYLLRNQTRGKGVGFFEAGNFFPDFILWILYNGKQYITFVDPKGIRNMSIDDPKIQFHKTIKEKEKEIGDSSIVLNSFIISNTEYANLINTGTKLSKEEMEKRNILFQADDRASYIEKMVRKILG</sequence>
<evidence type="ECO:0000259" key="1">
    <source>
        <dbReference type="Pfam" id="PF04851"/>
    </source>
</evidence>
<dbReference type="SUPFAM" id="SSF52540">
    <property type="entry name" value="P-loop containing nucleoside triphosphate hydrolases"/>
    <property type="match status" value="2"/>
</dbReference>
<accession>A0A0L6W4A8</accession>
<evidence type="ECO:0000313" key="3">
    <source>
        <dbReference type="Proteomes" id="UP000037175"/>
    </source>
</evidence>
<dbReference type="EMBL" id="LGTE01000005">
    <property type="protein sequence ID" value="KNZ70223.1"/>
    <property type="molecule type" value="Genomic_DNA"/>
</dbReference>